<dbReference type="GO" id="GO:0000209">
    <property type="term" value="P:protein polyubiquitination"/>
    <property type="evidence" value="ECO:0007669"/>
    <property type="project" value="TreeGrafter"/>
</dbReference>
<dbReference type="Proteomes" id="UP000034581">
    <property type="component" value="Unassembled WGS sequence"/>
</dbReference>
<dbReference type="Gene3D" id="2.120.10.30">
    <property type="entry name" value="TolB, C-terminal domain"/>
    <property type="match status" value="5"/>
</dbReference>
<dbReference type="PANTHER" id="PTHR24104:SF25">
    <property type="entry name" value="PROTEIN LIN-41"/>
    <property type="match status" value="1"/>
</dbReference>
<comment type="caution">
    <text evidence="3">The sequence shown here is derived from an EMBL/GenBank/DDBJ whole genome shotgun (WGS) entry which is preliminary data.</text>
</comment>
<dbReference type="InterPro" id="IPR011042">
    <property type="entry name" value="6-blade_b-propeller_TolB-like"/>
</dbReference>
<keyword evidence="1" id="KW-0677">Repeat</keyword>
<dbReference type="PATRIC" id="fig|1618350.3.peg.1032"/>
<dbReference type="Pfam" id="PF01436">
    <property type="entry name" value="NHL"/>
    <property type="match status" value="1"/>
</dbReference>
<dbReference type="InterPro" id="IPR001258">
    <property type="entry name" value="NHL_repeat"/>
</dbReference>
<dbReference type="InterPro" id="IPR050952">
    <property type="entry name" value="TRIM-NHL_E3_ligases"/>
</dbReference>
<dbReference type="GO" id="GO:0061630">
    <property type="term" value="F:ubiquitin protein ligase activity"/>
    <property type="evidence" value="ECO:0007669"/>
    <property type="project" value="TreeGrafter"/>
</dbReference>
<accession>A0A0G0BIH5</accession>
<dbReference type="GO" id="GO:0043161">
    <property type="term" value="P:proteasome-mediated ubiquitin-dependent protein catabolic process"/>
    <property type="evidence" value="ECO:0007669"/>
    <property type="project" value="TreeGrafter"/>
</dbReference>
<evidence type="ECO:0000313" key="4">
    <source>
        <dbReference type="Proteomes" id="UP000034581"/>
    </source>
</evidence>
<dbReference type="GO" id="GO:0008270">
    <property type="term" value="F:zinc ion binding"/>
    <property type="evidence" value="ECO:0007669"/>
    <property type="project" value="UniProtKB-KW"/>
</dbReference>
<gene>
    <name evidence="3" type="ORF">UR67_C0008G0040</name>
</gene>
<dbReference type="SUPFAM" id="SSF75011">
    <property type="entry name" value="3-carboxy-cis,cis-mucoante lactonizing enzyme"/>
    <property type="match status" value="2"/>
</dbReference>
<feature type="chain" id="PRO_5002531389" evidence="2">
    <location>
        <begin position="28"/>
        <end position="854"/>
    </location>
</feature>
<dbReference type="AlphaFoldDB" id="A0A0G0BIH5"/>
<protein>
    <submittedName>
        <fullName evidence="3">NHL repeat containing protein</fullName>
    </submittedName>
</protein>
<reference evidence="3 4" key="1">
    <citation type="journal article" date="2015" name="Nature">
        <title>rRNA introns, odd ribosomes, and small enigmatic genomes across a large radiation of phyla.</title>
        <authorList>
            <person name="Brown C.T."/>
            <person name="Hug L.A."/>
            <person name="Thomas B.C."/>
            <person name="Sharon I."/>
            <person name="Castelle C.J."/>
            <person name="Singh A."/>
            <person name="Wilkins M.J."/>
            <person name="Williams K.H."/>
            <person name="Banfield J.F."/>
        </authorList>
    </citation>
    <scope>NUCLEOTIDE SEQUENCE [LARGE SCALE GENOMIC DNA]</scope>
</reference>
<feature type="non-terminal residue" evidence="3">
    <location>
        <position position="854"/>
    </location>
</feature>
<name>A0A0G0BIH5_UNCC3</name>
<evidence type="ECO:0000313" key="3">
    <source>
        <dbReference type="EMBL" id="KKP69284.1"/>
    </source>
</evidence>
<organism evidence="3 4">
    <name type="scientific">candidate division CPR3 bacterium GW2011_GWF2_35_18</name>
    <dbReference type="NCBI Taxonomy" id="1618350"/>
    <lineage>
        <taxon>Bacteria</taxon>
        <taxon>Bacteria division CPR3</taxon>
    </lineage>
</organism>
<sequence>MPKLFKKTSVFILSFALLSLNISSSFIQNKIIQVNAINETSTPATIVVGQSGFSSCDGSPNQGNPEKGFFNAVGSMIAGNRLYVSDYGSHRILIYNTIPTSNYTSPDVVIGQQNFCDRSQNQGGLVTASTLFYPWGVFSDGNKLFIVDRSNHRVLIYNTIPTSNNASADVVVGQPDMSSNTVNNGGISASTLNYPNGVFYDGSKLYISDSGNHRVLIYNALPTSNGISADVVVGQPNMTSGTANNGGINANTLNAPSGIYSNGTKLLVSDNSNHRVLIYNTIPTSNNTSADVVVGQPNMTSGTANNGGINTNTLNSPQSIFSNGTKLSIADRGNHRVLIFNTIPNSNNASADVVVGQPNMTSSTVNNGGIGANTLNGPYNTFINDSKMVIVDVFNQRVLIFNTIPNSNNASADVVVGQLNMTNNIYYGSLGPDSNTLSTPFNVNAYNNKLFIADRNNNRVLIYNTLPNSNNANADVVVGQQNFTSGSINQGGSVAANTLNSPNGVFYDGNKLFISEYNNHRILIYNNLPTSNNASADVVVGQPNMTSGTANNGGRNANTLNQPHHIYSDGIRLYVADYNNHRVLIYNTIPTSNNTSADVVVGQPNMTSGTANNGGIGANTINRPLGVCAVGGKFFVADTNNNRVLIYNTIPTSNSTSADVVVGQPNMTSNSINQGGSVAANTLYMPYGVYSDGTRLYIADSYNNRILIYNNIPTSNDAVADIVVGQPAMTTNIANNGESENSQRISNPAAVYSDGSNLYISDRGNERVLIYPLGPQNDSMSTPSFSNSETINITLTADDAKEVMISEDNSFTGATWETYSNSKEYTLSNTTEGTKTIYVKMRDYAHYEGEVLSS</sequence>
<dbReference type="EMBL" id="LBQB01000008">
    <property type="protein sequence ID" value="KKP69284.1"/>
    <property type="molecule type" value="Genomic_DNA"/>
</dbReference>
<evidence type="ECO:0000256" key="1">
    <source>
        <dbReference type="ARBA" id="ARBA00022737"/>
    </source>
</evidence>
<feature type="signal peptide" evidence="2">
    <location>
        <begin position="1"/>
        <end position="27"/>
    </location>
</feature>
<dbReference type="PANTHER" id="PTHR24104">
    <property type="entry name" value="E3 UBIQUITIN-PROTEIN LIGASE NHLRC1-RELATED"/>
    <property type="match status" value="1"/>
</dbReference>
<keyword evidence="2" id="KW-0732">Signal</keyword>
<evidence type="ECO:0000256" key="2">
    <source>
        <dbReference type="SAM" id="SignalP"/>
    </source>
</evidence>
<proteinExistence type="predicted"/>
<dbReference type="STRING" id="1618350.UR67_C0008G0040"/>